<dbReference type="Gene3D" id="1.10.405.10">
    <property type="entry name" value="Guanine Nucleotide Dissociation Inhibitor, domain 1"/>
    <property type="match status" value="1"/>
</dbReference>
<name>A0AAD3TXK3_9TREE</name>
<dbReference type="SUPFAM" id="SSF51905">
    <property type="entry name" value="FAD/NAD(P)-binding domain"/>
    <property type="match status" value="1"/>
</dbReference>
<protein>
    <recommendedName>
        <fullName evidence="5">Rab proteins geranylgeranyltransferase</fullName>
    </recommendedName>
</protein>
<dbReference type="GO" id="GO:0007264">
    <property type="term" value="P:small GTPase-mediated signal transduction"/>
    <property type="evidence" value="ECO:0007669"/>
    <property type="project" value="InterPro"/>
</dbReference>
<comment type="similarity">
    <text evidence="1">Belongs to the Rab GDI family.</text>
</comment>
<comment type="caution">
    <text evidence="3">The sequence shown here is derived from an EMBL/GenBank/DDBJ whole genome shotgun (WGS) entry which is preliminary data.</text>
</comment>
<dbReference type="PANTHER" id="PTHR11787">
    <property type="entry name" value="RAB GDP-DISSOCIATION INHIBITOR"/>
    <property type="match status" value="1"/>
</dbReference>
<dbReference type="GO" id="GO:0016192">
    <property type="term" value="P:vesicle-mediated transport"/>
    <property type="evidence" value="ECO:0007669"/>
    <property type="project" value="TreeGrafter"/>
</dbReference>
<dbReference type="Gene3D" id="3.30.519.10">
    <property type="entry name" value="Guanine Nucleotide Dissociation Inhibitor, domain 2"/>
    <property type="match status" value="1"/>
</dbReference>
<sequence>MTLDSDVFDVVVLGTGLAQSIAAAALAKAGRTVLHLDPNEYYGGEQASLTLDELATWVSERASANSSSTSRYVASQRITYTHASATPLTPALQADRRRYALSLFPSLMPSRGALIDTLIHSDVAKYIEFKLLNGVHIAFGSSFERVPGSKEDVFKDKSISLPEKRKLMKALLFAGGEFEDDPLLAGREGEPVLSFLKSAFGLSDKLAQAIAYALAFADVDEPALPALRRARGYLRSMGRYGPSPFLVGQYGGAGEVAQGFCRACAVFGGTYILGSEGAPSDIVVGDVGEKGGAGEGAGVSLRIDAHPSPIRAKHLLAPPGFLQEPGVTRTTAHLIAIATCQPAVLRKRADESESESAVEPDDDTAVLVFPPGDGPLVRALVMGAGTGSCPPGQWVVYLSATTSGEPDPKALLAPYLARITDAVFVAAYLQHSPEPEPESEGPASEEVGAPASEAEEVSGVAAGAESTDAAPVVTLRPYAGTHTLTEGVEHEAREGARAFRALCADAFFPHEDDDDDDDDDDE</sequence>
<dbReference type="PANTHER" id="PTHR11787:SF4">
    <property type="entry name" value="CHM, RAB ESCORT PROTEIN 1"/>
    <property type="match status" value="1"/>
</dbReference>
<evidence type="ECO:0000256" key="1">
    <source>
        <dbReference type="ARBA" id="ARBA00005593"/>
    </source>
</evidence>
<reference evidence="3" key="2">
    <citation type="submission" date="2023-06" db="EMBL/GenBank/DDBJ databases">
        <authorList>
            <person name="Kobayashi Y."/>
            <person name="Kayamori A."/>
            <person name="Aoki K."/>
            <person name="Shiwa Y."/>
            <person name="Fujita N."/>
            <person name="Sugita T."/>
            <person name="Iwasaki W."/>
            <person name="Tanaka N."/>
            <person name="Takashima M."/>
        </authorList>
    </citation>
    <scope>NUCLEOTIDE SEQUENCE</scope>
    <source>
        <strain evidence="3">HIS016</strain>
    </source>
</reference>
<proteinExistence type="inferred from homology"/>
<dbReference type="GO" id="GO:0005092">
    <property type="term" value="F:GDP-dissociation inhibitor activity"/>
    <property type="evidence" value="ECO:0007669"/>
    <property type="project" value="InterPro"/>
</dbReference>
<dbReference type="Gene3D" id="3.50.50.60">
    <property type="entry name" value="FAD/NAD(P)-binding domain"/>
    <property type="match status" value="1"/>
</dbReference>
<dbReference type="PRINTS" id="PR00891">
    <property type="entry name" value="RABGDIREP"/>
</dbReference>
<evidence type="ECO:0000313" key="3">
    <source>
        <dbReference type="EMBL" id="GMK58354.1"/>
    </source>
</evidence>
<dbReference type="EMBL" id="BTCM01000005">
    <property type="protein sequence ID" value="GMK58354.1"/>
    <property type="molecule type" value="Genomic_DNA"/>
</dbReference>
<dbReference type="GO" id="GO:0005634">
    <property type="term" value="C:nucleus"/>
    <property type="evidence" value="ECO:0007669"/>
    <property type="project" value="TreeGrafter"/>
</dbReference>
<keyword evidence="4" id="KW-1185">Reference proteome</keyword>
<dbReference type="Proteomes" id="UP001222932">
    <property type="component" value="Unassembled WGS sequence"/>
</dbReference>
<accession>A0AAD3TXK3</accession>
<dbReference type="SUPFAM" id="SSF54373">
    <property type="entry name" value="FAD-linked reductases, C-terminal domain"/>
    <property type="match status" value="1"/>
</dbReference>
<evidence type="ECO:0008006" key="5">
    <source>
        <dbReference type="Google" id="ProtNLM"/>
    </source>
</evidence>
<dbReference type="Pfam" id="PF00996">
    <property type="entry name" value="GDI"/>
    <property type="match status" value="2"/>
</dbReference>
<dbReference type="InterPro" id="IPR036188">
    <property type="entry name" value="FAD/NAD-bd_sf"/>
</dbReference>
<evidence type="ECO:0000313" key="4">
    <source>
        <dbReference type="Proteomes" id="UP001222932"/>
    </source>
</evidence>
<gene>
    <name evidence="3" type="ORF">CspeluHIS016_0503860</name>
</gene>
<dbReference type="GO" id="GO:0005829">
    <property type="term" value="C:cytosol"/>
    <property type="evidence" value="ECO:0007669"/>
    <property type="project" value="TreeGrafter"/>
</dbReference>
<evidence type="ECO:0000256" key="2">
    <source>
        <dbReference type="SAM" id="MobiDB-lite"/>
    </source>
</evidence>
<dbReference type="AlphaFoldDB" id="A0AAD3TXK3"/>
<organism evidence="3 4">
    <name type="scientific">Cutaneotrichosporon spelunceum</name>
    <dbReference type="NCBI Taxonomy" id="1672016"/>
    <lineage>
        <taxon>Eukaryota</taxon>
        <taxon>Fungi</taxon>
        <taxon>Dikarya</taxon>
        <taxon>Basidiomycota</taxon>
        <taxon>Agaricomycotina</taxon>
        <taxon>Tremellomycetes</taxon>
        <taxon>Trichosporonales</taxon>
        <taxon>Trichosporonaceae</taxon>
        <taxon>Cutaneotrichosporon</taxon>
    </lineage>
</organism>
<reference evidence="3" key="1">
    <citation type="journal article" date="2023" name="BMC Genomics">
        <title>Chromosome-level genome assemblies of Cutaneotrichosporon spp. (Trichosporonales, Basidiomycota) reveal imbalanced evolution between nucleotide sequences and chromosome synteny.</title>
        <authorList>
            <person name="Kobayashi Y."/>
            <person name="Kayamori A."/>
            <person name="Aoki K."/>
            <person name="Shiwa Y."/>
            <person name="Matsutani M."/>
            <person name="Fujita N."/>
            <person name="Sugita T."/>
            <person name="Iwasaki W."/>
            <person name="Tanaka N."/>
            <person name="Takashima M."/>
        </authorList>
    </citation>
    <scope>NUCLEOTIDE SEQUENCE</scope>
    <source>
        <strain evidence="3">HIS016</strain>
    </source>
</reference>
<dbReference type="GO" id="GO:0005968">
    <property type="term" value="C:Rab-protein geranylgeranyltransferase complex"/>
    <property type="evidence" value="ECO:0007669"/>
    <property type="project" value="TreeGrafter"/>
</dbReference>
<dbReference type="InterPro" id="IPR018203">
    <property type="entry name" value="GDP_dissociation_inhibitor"/>
</dbReference>
<feature type="compositionally biased region" description="Low complexity" evidence="2">
    <location>
        <begin position="440"/>
        <end position="466"/>
    </location>
</feature>
<feature type="region of interest" description="Disordered" evidence="2">
    <location>
        <begin position="432"/>
        <end position="468"/>
    </location>
</feature>